<dbReference type="EMBL" id="UYIV01000001">
    <property type="protein sequence ID" value="VDH03454.1"/>
    <property type="molecule type" value="Genomic_DNA"/>
</dbReference>
<dbReference type="GO" id="GO:0008233">
    <property type="term" value="F:peptidase activity"/>
    <property type="evidence" value="ECO:0007669"/>
    <property type="project" value="UniProtKB-KW"/>
</dbReference>
<dbReference type="InterPro" id="IPR026323">
    <property type="entry name" value="Exosortase-related_prot_XrtF"/>
</dbReference>
<reference evidence="9 11" key="1">
    <citation type="submission" date="2018-06" db="EMBL/GenBank/DDBJ databases">
        <authorList>
            <consortium name="Pathogen Informatics"/>
            <person name="Doyle S."/>
        </authorList>
    </citation>
    <scope>NUCLEOTIDE SEQUENCE [LARGE SCALE GENOMIC DNA]</scope>
    <source>
        <strain evidence="9 11">NCTC11661</strain>
    </source>
</reference>
<evidence type="ECO:0000256" key="8">
    <source>
        <dbReference type="SAM" id="Phobius"/>
    </source>
</evidence>
<keyword evidence="3" id="KW-0645">Protease</keyword>
<dbReference type="InterPro" id="IPR026392">
    <property type="entry name" value="Exo/Archaeosortase_dom"/>
</dbReference>
<organism evidence="9 11">
    <name type="scientific">Bergeyella zoohelcum</name>
    <dbReference type="NCBI Taxonomy" id="1015"/>
    <lineage>
        <taxon>Bacteria</taxon>
        <taxon>Pseudomonadati</taxon>
        <taxon>Bacteroidota</taxon>
        <taxon>Flavobacteriia</taxon>
        <taxon>Flavobacteriales</taxon>
        <taxon>Weeksellaceae</taxon>
        <taxon>Bergeyella</taxon>
    </lineage>
</organism>
<keyword evidence="4 8" id="KW-0812">Transmembrane</keyword>
<feature type="transmembrane region" description="Helical" evidence="8">
    <location>
        <begin position="148"/>
        <end position="165"/>
    </location>
</feature>
<gene>
    <name evidence="9" type="ORF">NCTC11661_00770</name>
    <name evidence="10" type="ORF">NCTC12929_00840</name>
</gene>
<evidence type="ECO:0000256" key="5">
    <source>
        <dbReference type="ARBA" id="ARBA00022801"/>
    </source>
</evidence>
<evidence type="ECO:0000313" key="9">
    <source>
        <dbReference type="EMBL" id="SSZ47107.1"/>
    </source>
</evidence>
<proteinExistence type="predicted"/>
<dbReference type="GO" id="GO:0005886">
    <property type="term" value="C:plasma membrane"/>
    <property type="evidence" value="ECO:0007669"/>
    <property type="project" value="UniProtKB-SubCell"/>
</dbReference>
<dbReference type="EMBL" id="UFTJ01000001">
    <property type="protein sequence ID" value="SSZ47107.1"/>
    <property type="molecule type" value="Genomic_DNA"/>
</dbReference>
<dbReference type="NCBIfam" id="TIGR04178">
    <property type="entry name" value="exo_archaeo"/>
    <property type="match status" value="1"/>
</dbReference>
<evidence type="ECO:0000256" key="1">
    <source>
        <dbReference type="ARBA" id="ARBA00004651"/>
    </source>
</evidence>
<evidence type="ECO:0000256" key="7">
    <source>
        <dbReference type="ARBA" id="ARBA00023136"/>
    </source>
</evidence>
<name>A0A376BZZ5_9FLAO</name>
<evidence type="ECO:0000256" key="6">
    <source>
        <dbReference type="ARBA" id="ARBA00022989"/>
    </source>
</evidence>
<evidence type="ECO:0000313" key="12">
    <source>
        <dbReference type="Proteomes" id="UP000270205"/>
    </source>
</evidence>
<dbReference type="Proteomes" id="UP000270205">
    <property type="component" value="Unassembled WGS sequence"/>
</dbReference>
<dbReference type="AlphaFoldDB" id="A0A376BZZ5"/>
<keyword evidence="7 8" id="KW-0472">Membrane</keyword>
<dbReference type="GO" id="GO:0006508">
    <property type="term" value="P:proteolysis"/>
    <property type="evidence" value="ECO:0007669"/>
    <property type="project" value="UniProtKB-KW"/>
</dbReference>
<evidence type="ECO:0000256" key="3">
    <source>
        <dbReference type="ARBA" id="ARBA00022670"/>
    </source>
</evidence>
<keyword evidence="6 8" id="KW-1133">Transmembrane helix</keyword>
<sequence length="174" mass="20199">MLKDLKPALGILFRFILIYFVLFIGYQWYLKSTEVGGLDPYSRWVAGQVNTVQEFLGYPSHTEHFPQWSTEYFYINHQAVTRMVEGCNAISVMMLCIAFVFAFYQGGKTWWYAVGSICFLHVINVLRIAGINLIYVEYEAYSEPAHDYLFPAVIYGSVVGIWLVWMKMVNKNTK</sequence>
<evidence type="ECO:0000313" key="10">
    <source>
        <dbReference type="EMBL" id="VDH03454.1"/>
    </source>
</evidence>
<feature type="transmembrane region" description="Helical" evidence="8">
    <location>
        <begin position="83"/>
        <end position="104"/>
    </location>
</feature>
<evidence type="ECO:0000256" key="4">
    <source>
        <dbReference type="ARBA" id="ARBA00022692"/>
    </source>
</evidence>
<accession>A0A376BZZ5</accession>
<reference evidence="10 12" key="2">
    <citation type="submission" date="2018-11" db="EMBL/GenBank/DDBJ databases">
        <authorList>
            <consortium name="Pathogen Informatics"/>
        </authorList>
    </citation>
    <scope>NUCLEOTIDE SEQUENCE [LARGE SCALE GENOMIC DNA]</scope>
    <source>
        <strain evidence="10 12">NCTC12929</strain>
    </source>
</reference>
<feature type="transmembrane region" description="Helical" evidence="8">
    <location>
        <begin position="111"/>
        <end position="136"/>
    </location>
</feature>
<dbReference type="RefSeq" id="WP_002686481.1">
    <property type="nucleotide sequence ID" value="NZ_UFTJ01000001.1"/>
</dbReference>
<evidence type="ECO:0000256" key="2">
    <source>
        <dbReference type="ARBA" id="ARBA00022475"/>
    </source>
</evidence>
<evidence type="ECO:0000313" key="11">
    <source>
        <dbReference type="Proteomes" id="UP000255515"/>
    </source>
</evidence>
<keyword evidence="5" id="KW-0378">Hydrolase</keyword>
<dbReference type="NCBIfam" id="TIGR04128">
    <property type="entry name" value="exoso_Fjoh_1448"/>
    <property type="match status" value="1"/>
</dbReference>
<comment type="subcellular location">
    <subcellularLocation>
        <location evidence="1">Cell membrane</location>
        <topology evidence="1">Multi-pass membrane protein</topology>
    </subcellularLocation>
</comment>
<keyword evidence="2" id="KW-1003">Cell membrane</keyword>
<dbReference type="Proteomes" id="UP000255515">
    <property type="component" value="Unassembled WGS sequence"/>
</dbReference>
<protein>
    <submittedName>
        <fullName evidence="9">Exosortase family protein XrtF</fullName>
    </submittedName>
</protein>
<feature type="transmembrane region" description="Helical" evidence="8">
    <location>
        <begin position="12"/>
        <end position="30"/>
    </location>
</feature>